<evidence type="ECO:0000313" key="14">
    <source>
        <dbReference type="Proteomes" id="UP000504632"/>
    </source>
</evidence>
<protein>
    <recommendedName>
        <fullName evidence="10">Macrophage migration inhibitory factor</fullName>
        <ecNumber evidence="9">5.3.2.1</ecNumber>
        <ecNumber evidence="8">5.3.3.12</ecNumber>
    </recommendedName>
    <alternativeName>
        <fullName evidence="13">L-dopachrome isomerase</fullName>
    </alternativeName>
    <alternativeName>
        <fullName evidence="11">L-dopachrome tautomerase</fullName>
    </alternativeName>
    <alternativeName>
        <fullName evidence="12">Phenylpyruvate tautomerase</fullName>
    </alternativeName>
</protein>
<keyword evidence="14" id="KW-1185">Reference proteome</keyword>
<dbReference type="PANTHER" id="PTHR11954:SF6">
    <property type="entry name" value="MACROPHAGE MIGRATION INHIBITORY FACTOR"/>
    <property type="match status" value="1"/>
</dbReference>
<keyword evidence="3" id="KW-0202">Cytokine</keyword>
<keyword evidence="5" id="KW-0413">Isomerase</keyword>
<dbReference type="InParanoid" id="A0A6J2X0K4"/>
<dbReference type="InterPro" id="IPR014347">
    <property type="entry name" value="Tautomerase/MIF_sf"/>
</dbReference>
<evidence type="ECO:0000313" key="15">
    <source>
        <dbReference type="RefSeq" id="XP_030650110.1"/>
    </source>
</evidence>
<dbReference type="PANTHER" id="PTHR11954">
    <property type="entry name" value="D-DOPACHROME DECARBOXYLASE"/>
    <property type="match status" value="1"/>
</dbReference>
<evidence type="ECO:0000256" key="2">
    <source>
        <dbReference type="ARBA" id="ARBA00005851"/>
    </source>
</evidence>
<dbReference type="EC" id="5.3.2.1" evidence="9"/>
<dbReference type="GO" id="GO:0050178">
    <property type="term" value="F:phenylpyruvate tautomerase activity"/>
    <property type="evidence" value="ECO:0007669"/>
    <property type="project" value="UniProtKB-EC"/>
</dbReference>
<evidence type="ECO:0000256" key="12">
    <source>
        <dbReference type="ARBA" id="ARBA00041912"/>
    </source>
</evidence>
<dbReference type="Pfam" id="PF01187">
    <property type="entry name" value="MIF"/>
    <property type="match status" value="1"/>
</dbReference>
<dbReference type="InterPro" id="IPR019829">
    <property type="entry name" value="Macrophage_inhib_fac_CS"/>
</dbReference>
<evidence type="ECO:0000256" key="4">
    <source>
        <dbReference type="ARBA" id="ARBA00022525"/>
    </source>
</evidence>
<dbReference type="Proteomes" id="UP000504632">
    <property type="component" value="Chromosome 1"/>
</dbReference>
<dbReference type="PROSITE" id="PS01158">
    <property type="entry name" value="MIF"/>
    <property type="match status" value="1"/>
</dbReference>
<comment type="subcellular location">
    <subcellularLocation>
        <location evidence="1">Secreted</location>
    </subcellularLocation>
</comment>
<evidence type="ECO:0000256" key="6">
    <source>
        <dbReference type="ARBA" id="ARBA00036735"/>
    </source>
</evidence>
<comment type="catalytic activity">
    <reaction evidence="6">
        <text>3-phenylpyruvate = enol-phenylpyruvate</text>
        <dbReference type="Rhea" id="RHEA:17097"/>
        <dbReference type="ChEBI" id="CHEBI:16815"/>
        <dbReference type="ChEBI" id="CHEBI:18005"/>
        <dbReference type="EC" id="5.3.2.1"/>
    </reaction>
</comment>
<proteinExistence type="inferred from homology"/>
<evidence type="ECO:0000256" key="13">
    <source>
        <dbReference type="ARBA" id="ARBA00042730"/>
    </source>
</evidence>
<name>A0A6J2X0K4_CHACN</name>
<dbReference type="GO" id="GO:0005125">
    <property type="term" value="F:cytokine activity"/>
    <property type="evidence" value="ECO:0007669"/>
    <property type="project" value="UniProtKB-KW"/>
</dbReference>
<evidence type="ECO:0000256" key="1">
    <source>
        <dbReference type="ARBA" id="ARBA00004613"/>
    </source>
</evidence>
<dbReference type="GO" id="GO:0004167">
    <property type="term" value="F:dopachrome isomerase activity"/>
    <property type="evidence" value="ECO:0007669"/>
    <property type="project" value="UniProtKB-EC"/>
</dbReference>
<dbReference type="SUPFAM" id="SSF55331">
    <property type="entry name" value="Tautomerase/MIF"/>
    <property type="match status" value="1"/>
</dbReference>
<evidence type="ECO:0000256" key="3">
    <source>
        <dbReference type="ARBA" id="ARBA00022514"/>
    </source>
</evidence>
<reference evidence="15" key="1">
    <citation type="submission" date="2025-08" db="UniProtKB">
        <authorList>
            <consortium name="RefSeq"/>
        </authorList>
    </citation>
    <scope>IDENTIFICATION</scope>
</reference>
<comment type="catalytic activity">
    <reaction evidence="7">
        <text>L-dopachrome = 5,6-dihydroxyindole-2-carboxylate</text>
        <dbReference type="Rhea" id="RHEA:13041"/>
        <dbReference type="ChEBI" id="CHEBI:16875"/>
        <dbReference type="ChEBI" id="CHEBI:57509"/>
        <dbReference type="EC" id="5.3.3.12"/>
    </reaction>
</comment>
<evidence type="ECO:0000256" key="8">
    <source>
        <dbReference type="ARBA" id="ARBA00038932"/>
    </source>
</evidence>
<evidence type="ECO:0000256" key="11">
    <source>
        <dbReference type="ARBA" id="ARBA00041631"/>
    </source>
</evidence>
<dbReference type="InterPro" id="IPR001398">
    <property type="entry name" value="Macrophage_inhib_fac"/>
</dbReference>
<dbReference type="GO" id="GO:0005615">
    <property type="term" value="C:extracellular space"/>
    <property type="evidence" value="ECO:0007669"/>
    <property type="project" value="UniProtKB-KW"/>
</dbReference>
<evidence type="ECO:0000256" key="9">
    <source>
        <dbReference type="ARBA" id="ARBA00039086"/>
    </source>
</evidence>
<evidence type="ECO:0000256" key="5">
    <source>
        <dbReference type="ARBA" id="ARBA00023235"/>
    </source>
</evidence>
<dbReference type="AlphaFoldDB" id="A0A6J2X0K4"/>
<dbReference type="OrthoDB" id="255819at2759"/>
<gene>
    <name evidence="15" type="primary">LOC115830188</name>
</gene>
<evidence type="ECO:0000256" key="10">
    <source>
        <dbReference type="ARBA" id="ARBA00039619"/>
    </source>
</evidence>
<dbReference type="GeneID" id="115830188"/>
<sequence>MPIQTSLTVAGITPSYILRWPTPVNGNLYKNFTLVVISVSAPPQSSRFAKLLLVAPPPIMPLFMVNTNVAKSKVPAALFSEATRDLAEALNKPESYITVHIIPDQMMMCAGNTDPVAYCSLKSIGRISPEKNKEYTKLICGLLNKHLGISPERCFILFTDLPGVNVGLNNDIFE</sequence>
<dbReference type="EC" id="5.3.3.12" evidence="8"/>
<dbReference type="Gene3D" id="3.30.429.10">
    <property type="entry name" value="Macrophage Migration Inhibitory Factor"/>
    <property type="match status" value="1"/>
</dbReference>
<organism evidence="14 15">
    <name type="scientific">Chanos chanos</name>
    <name type="common">Milkfish</name>
    <name type="synonym">Mugil chanos</name>
    <dbReference type="NCBI Taxonomy" id="29144"/>
    <lineage>
        <taxon>Eukaryota</taxon>
        <taxon>Metazoa</taxon>
        <taxon>Chordata</taxon>
        <taxon>Craniata</taxon>
        <taxon>Vertebrata</taxon>
        <taxon>Euteleostomi</taxon>
        <taxon>Actinopterygii</taxon>
        <taxon>Neopterygii</taxon>
        <taxon>Teleostei</taxon>
        <taxon>Ostariophysi</taxon>
        <taxon>Gonorynchiformes</taxon>
        <taxon>Chanidae</taxon>
        <taxon>Chanos</taxon>
    </lineage>
</organism>
<accession>A0A6J2X0K4</accession>
<evidence type="ECO:0000256" key="7">
    <source>
        <dbReference type="ARBA" id="ARBA00036823"/>
    </source>
</evidence>
<comment type="similarity">
    <text evidence="2">Belongs to the MIF family.</text>
</comment>
<dbReference type="RefSeq" id="XP_030650110.1">
    <property type="nucleotide sequence ID" value="XM_030794250.1"/>
</dbReference>
<keyword evidence="4" id="KW-0964">Secreted</keyword>